<dbReference type="PROSITE" id="PS51257">
    <property type="entry name" value="PROKAR_LIPOPROTEIN"/>
    <property type="match status" value="1"/>
</dbReference>
<keyword evidence="3" id="KW-0732">Signal</keyword>
<feature type="compositionally biased region" description="Polar residues" evidence="2">
    <location>
        <begin position="306"/>
        <end position="319"/>
    </location>
</feature>
<evidence type="ECO:0000256" key="2">
    <source>
        <dbReference type="SAM" id="MobiDB-lite"/>
    </source>
</evidence>
<evidence type="ECO:0000256" key="3">
    <source>
        <dbReference type="SAM" id="SignalP"/>
    </source>
</evidence>
<sequence>MNKTLKTLFYILGVCVLLFGFGACASNKPKPEQKPESVKPADSEKNEEQVKTARLLDEMAKARAEAVNVKADTTYPTQFKSADDTAAEARKSYESNNLAEAQEKAQRATDQYRTLTNRMKISELKSKIDKNNFAAYDADSYKKAQDLSAKIPGLYEPDPAKAFETSEEALGYYEKVKEAGFASMMNDAKKKADEARSRADSVKAAVAMKDPYAKTVNRYRAAGIAAGNKKYEQAYTGYMTASDEFNDIYEKVKVKRAQANDAMERAKARQEASSKLAKEADREAPLPENAEGFSEEPVNLDELQRSTDTGNAASSGNGR</sequence>
<feature type="signal peptide" evidence="3">
    <location>
        <begin position="1"/>
        <end position="25"/>
    </location>
</feature>
<reference evidence="4 5" key="1">
    <citation type="submission" date="2020-01" db="EMBL/GenBank/DDBJ databases">
        <title>Complete genome sequence of a human oral phylogroup 1 Treponema sp. strain ATCC 700766, originally isolated from periodontitis dental plaque.</title>
        <authorList>
            <person name="Chan Y."/>
            <person name="Huo Y.-B."/>
            <person name="Yu X.-L."/>
            <person name="Zeng H."/>
            <person name="Leung W.-K."/>
            <person name="Watt R.M."/>
        </authorList>
    </citation>
    <scope>NUCLEOTIDE SEQUENCE [LARGE SCALE GENOMIC DNA]</scope>
    <source>
        <strain evidence="4 5">OMZ 804</strain>
    </source>
</reference>
<dbReference type="KEGG" id="trz:GWP43_09925"/>
<protein>
    <recommendedName>
        <fullName evidence="6">Treponemal membrane protein A</fullName>
    </recommendedName>
</protein>
<gene>
    <name evidence="4" type="ORF">GWP43_09925</name>
</gene>
<keyword evidence="1" id="KW-0175">Coiled coil</keyword>
<evidence type="ECO:0000313" key="5">
    <source>
        <dbReference type="Proteomes" id="UP000464374"/>
    </source>
</evidence>
<evidence type="ECO:0000256" key="1">
    <source>
        <dbReference type="SAM" id="Coils"/>
    </source>
</evidence>
<organism evidence="4 5">
    <name type="scientific">Treponema vincentii</name>
    <dbReference type="NCBI Taxonomy" id="69710"/>
    <lineage>
        <taxon>Bacteria</taxon>
        <taxon>Pseudomonadati</taxon>
        <taxon>Spirochaetota</taxon>
        <taxon>Spirochaetia</taxon>
        <taxon>Spirochaetales</taxon>
        <taxon>Treponemataceae</taxon>
        <taxon>Treponema</taxon>
    </lineage>
</organism>
<name>A0A6P1Y3L6_9SPIR</name>
<dbReference type="Proteomes" id="UP000464374">
    <property type="component" value="Chromosome"/>
</dbReference>
<evidence type="ECO:0000313" key="4">
    <source>
        <dbReference type="EMBL" id="QHX43703.1"/>
    </source>
</evidence>
<feature type="region of interest" description="Disordered" evidence="2">
    <location>
        <begin position="28"/>
        <end position="49"/>
    </location>
</feature>
<dbReference type="EMBL" id="CP048020">
    <property type="protein sequence ID" value="QHX43703.1"/>
    <property type="molecule type" value="Genomic_DNA"/>
</dbReference>
<feature type="chain" id="PRO_5026788284" description="Treponemal membrane protein A" evidence="3">
    <location>
        <begin position="26"/>
        <end position="319"/>
    </location>
</feature>
<feature type="coiled-coil region" evidence="1">
    <location>
        <begin position="91"/>
        <end position="125"/>
    </location>
</feature>
<feature type="region of interest" description="Disordered" evidence="2">
    <location>
        <begin position="259"/>
        <end position="319"/>
    </location>
</feature>
<proteinExistence type="predicted"/>
<feature type="compositionally biased region" description="Basic and acidic residues" evidence="2">
    <location>
        <begin position="29"/>
        <end position="49"/>
    </location>
</feature>
<dbReference type="AlphaFoldDB" id="A0A6P1Y3L6"/>
<dbReference type="RefSeq" id="WP_162664016.1">
    <property type="nucleotide sequence ID" value="NZ_CP048020.1"/>
</dbReference>
<feature type="compositionally biased region" description="Basic and acidic residues" evidence="2">
    <location>
        <begin position="262"/>
        <end position="285"/>
    </location>
</feature>
<evidence type="ECO:0008006" key="6">
    <source>
        <dbReference type="Google" id="ProtNLM"/>
    </source>
</evidence>
<accession>A0A6P1Y3L6</accession>